<dbReference type="CDD" id="cd07731">
    <property type="entry name" value="ComA-like_MBL-fold"/>
    <property type="match status" value="1"/>
</dbReference>
<dbReference type="InterPro" id="IPR035681">
    <property type="entry name" value="ComA-like_MBL"/>
</dbReference>
<name>A0A532URX4_UNCL8</name>
<gene>
    <name evidence="3" type="ORF">CEE37_13655</name>
</gene>
<keyword evidence="1" id="KW-0732">Signal</keyword>
<protein>
    <recommendedName>
        <fullName evidence="2">Metallo-beta-lactamase domain-containing protein</fullName>
    </recommendedName>
</protein>
<accession>A0A532URX4</accession>
<dbReference type="Pfam" id="PF00753">
    <property type="entry name" value="Lactamase_B"/>
    <property type="match status" value="1"/>
</dbReference>
<proteinExistence type="predicted"/>
<organism evidence="3 4">
    <name type="scientific">candidate division LCP-89 bacterium B3_LCP</name>
    <dbReference type="NCBI Taxonomy" id="2012998"/>
    <lineage>
        <taxon>Bacteria</taxon>
        <taxon>Pseudomonadati</taxon>
        <taxon>Bacteria division LCP-89</taxon>
    </lineage>
</organism>
<reference evidence="3 4" key="1">
    <citation type="submission" date="2017-06" db="EMBL/GenBank/DDBJ databases">
        <title>Novel microbial phyla capable of carbon fixation and sulfur reduction in deep-sea sediments.</title>
        <authorList>
            <person name="Huang J."/>
            <person name="Baker B."/>
            <person name="Wang Y."/>
        </authorList>
    </citation>
    <scope>NUCLEOTIDE SEQUENCE [LARGE SCALE GENOMIC DNA]</scope>
    <source>
        <strain evidence="3">B3_LCP</strain>
    </source>
</reference>
<dbReference type="Proteomes" id="UP000319619">
    <property type="component" value="Unassembled WGS sequence"/>
</dbReference>
<dbReference type="PANTHER" id="PTHR30619">
    <property type="entry name" value="DNA INTERNALIZATION/COMPETENCE PROTEIN COMEC/REC2"/>
    <property type="match status" value="1"/>
</dbReference>
<dbReference type="PANTHER" id="PTHR30619:SF1">
    <property type="entry name" value="RECOMBINATION PROTEIN 2"/>
    <property type="match status" value="1"/>
</dbReference>
<comment type="caution">
    <text evidence="3">The sequence shown here is derived from an EMBL/GenBank/DDBJ whole genome shotgun (WGS) entry which is preliminary data.</text>
</comment>
<dbReference type="Gene3D" id="3.60.15.10">
    <property type="entry name" value="Ribonuclease Z/Hydroxyacylglutathione hydrolase-like"/>
    <property type="match status" value="1"/>
</dbReference>
<dbReference type="InterPro" id="IPR001279">
    <property type="entry name" value="Metallo-B-lactamas"/>
</dbReference>
<feature type="signal peptide" evidence="1">
    <location>
        <begin position="1"/>
        <end position="22"/>
    </location>
</feature>
<feature type="chain" id="PRO_5022027972" description="Metallo-beta-lactamase domain-containing protein" evidence="1">
    <location>
        <begin position="23"/>
        <end position="284"/>
    </location>
</feature>
<evidence type="ECO:0000313" key="4">
    <source>
        <dbReference type="Proteomes" id="UP000319619"/>
    </source>
</evidence>
<feature type="domain" description="Metallo-beta-lactamase" evidence="2">
    <location>
        <begin position="35"/>
        <end position="235"/>
    </location>
</feature>
<evidence type="ECO:0000313" key="3">
    <source>
        <dbReference type="EMBL" id="TKJ37557.1"/>
    </source>
</evidence>
<sequence length="284" mass="31261">MKLSVKHLIAGILFLLSSAAFCSADVRFHFIAVGHGDAILIEEEGMGIALVDAGRPETAANVLTYLNVLGINRIEHLFVTHTHDDHIGGIPAILDSLDIGIVHHTGMVDEWDTAETFFRYMATGNWLEETVGTGDVPLEMGNLKIEVLNPQLGETEGRSVDPNPNSLVLLVTHGEVKVLLTADIYKKRERWLVEKYGDYLCCDAMKASHHASKMGNSKALLQTVKPDVIVVSVGVSKWGYPAEKTMKRLRQFCPHVLRTDFVGTVVLQSDGISLIIRQPEGVNR</sequence>
<dbReference type="AlphaFoldDB" id="A0A532URX4"/>
<dbReference type="InterPro" id="IPR036866">
    <property type="entry name" value="RibonucZ/Hydroxyglut_hydro"/>
</dbReference>
<dbReference type="EMBL" id="NJBN01000012">
    <property type="protein sequence ID" value="TKJ37557.1"/>
    <property type="molecule type" value="Genomic_DNA"/>
</dbReference>
<dbReference type="SUPFAM" id="SSF56281">
    <property type="entry name" value="Metallo-hydrolase/oxidoreductase"/>
    <property type="match status" value="1"/>
</dbReference>
<dbReference type="SMART" id="SM00849">
    <property type="entry name" value="Lactamase_B"/>
    <property type="match status" value="1"/>
</dbReference>
<dbReference type="InterPro" id="IPR052159">
    <property type="entry name" value="Competence_DNA_uptake"/>
</dbReference>
<evidence type="ECO:0000256" key="1">
    <source>
        <dbReference type="SAM" id="SignalP"/>
    </source>
</evidence>
<evidence type="ECO:0000259" key="2">
    <source>
        <dbReference type="SMART" id="SM00849"/>
    </source>
</evidence>